<evidence type="ECO:0000256" key="8">
    <source>
        <dbReference type="ARBA" id="ARBA00023102"/>
    </source>
</evidence>
<comment type="cofactor">
    <cofactor evidence="1 9">
        <name>pyridoxal 5'-phosphate</name>
        <dbReference type="ChEBI" id="CHEBI:597326"/>
    </cofactor>
</comment>
<dbReference type="AlphaFoldDB" id="A0A4S4G3V2"/>
<evidence type="ECO:0000313" key="11">
    <source>
        <dbReference type="EMBL" id="THG37508.1"/>
    </source>
</evidence>
<evidence type="ECO:0000256" key="9">
    <source>
        <dbReference type="HAMAP-Rule" id="MF_01023"/>
    </source>
</evidence>
<dbReference type="InterPro" id="IPR004839">
    <property type="entry name" value="Aminotransferase_I/II_large"/>
</dbReference>
<dbReference type="CDD" id="cd00609">
    <property type="entry name" value="AAT_like"/>
    <property type="match status" value="1"/>
</dbReference>
<dbReference type="EC" id="2.6.1.9" evidence="9"/>
<dbReference type="NCBIfam" id="TIGR01141">
    <property type="entry name" value="hisC"/>
    <property type="match status" value="1"/>
</dbReference>
<dbReference type="GO" id="GO:0004400">
    <property type="term" value="F:histidinol-phosphate transaminase activity"/>
    <property type="evidence" value="ECO:0007669"/>
    <property type="project" value="UniProtKB-UniRule"/>
</dbReference>
<dbReference type="InterPro" id="IPR005861">
    <property type="entry name" value="HisP_aminotrans"/>
</dbReference>
<name>A0A4S4G3V2_9ACTN</name>
<feature type="domain" description="Aminotransferase class I/classII large" evidence="10">
    <location>
        <begin position="28"/>
        <end position="346"/>
    </location>
</feature>
<keyword evidence="4 9" id="KW-0032">Aminotransferase</keyword>
<comment type="pathway">
    <text evidence="9">Amino-acid biosynthesis; L-histidine biosynthesis; L-histidine from 5-phospho-alpha-D-ribose 1-diphosphate: step 7/9.</text>
</comment>
<comment type="catalytic activity">
    <reaction evidence="9">
        <text>L-histidinol phosphate + 2-oxoglutarate = 3-(imidazol-4-yl)-2-oxopropyl phosphate + L-glutamate</text>
        <dbReference type="Rhea" id="RHEA:23744"/>
        <dbReference type="ChEBI" id="CHEBI:16810"/>
        <dbReference type="ChEBI" id="CHEBI:29985"/>
        <dbReference type="ChEBI" id="CHEBI:57766"/>
        <dbReference type="ChEBI" id="CHEBI:57980"/>
        <dbReference type="EC" id="2.6.1.9"/>
    </reaction>
</comment>
<organism evidence="11 12">
    <name type="scientific">Adlercreutzia caecimuris</name>
    <dbReference type="NCBI Taxonomy" id="671266"/>
    <lineage>
        <taxon>Bacteria</taxon>
        <taxon>Bacillati</taxon>
        <taxon>Actinomycetota</taxon>
        <taxon>Coriobacteriia</taxon>
        <taxon>Eggerthellales</taxon>
        <taxon>Eggerthellaceae</taxon>
        <taxon>Adlercreutzia</taxon>
    </lineage>
</organism>
<evidence type="ECO:0000259" key="10">
    <source>
        <dbReference type="Pfam" id="PF00155"/>
    </source>
</evidence>
<dbReference type="UniPathway" id="UPA00031">
    <property type="reaction ID" value="UER00012"/>
</dbReference>
<evidence type="ECO:0000256" key="3">
    <source>
        <dbReference type="ARBA" id="ARBA00011738"/>
    </source>
</evidence>
<evidence type="ECO:0000256" key="6">
    <source>
        <dbReference type="ARBA" id="ARBA00022679"/>
    </source>
</evidence>
<proteinExistence type="inferred from homology"/>
<comment type="similarity">
    <text evidence="2 9">Belongs to the class-II pyridoxal-phosphate-dependent aminotransferase family. Histidinol-phosphate aminotransferase subfamily.</text>
</comment>
<evidence type="ECO:0000313" key="12">
    <source>
        <dbReference type="Proteomes" id="UP000308978"/>
    </source>
</evidence>
<dbReference type="SUPFAM" id="SSF53383">
    <property type="entry name" value="PLP-dependent transferases"/>
    <property type="match status" value="1"/>
</dbReference>
<dbReference type="InterPro" id="IPR001917">
    <property type="entry name" value="Aminotrans_II_pyridoxalP_BS"/>
</dbReference>
<gene>
    <name evidence="9 11" type="primary">hisC</name>
    <name evidence="11" type="ORF">E5986_05495</name>
</gene>
<dbReference type="GO" id="GO:0030170">
    <property type="term" value="F:pyridoxal phosphate binding"/>
    <property type="evidence" value="ECO:0007669"/>
    <property type="project" value="InterPro"/>
</dbReference>
<evidence type="ECO:0000256" key="2">
    <source>
        <dbReference type="ARBA" id="ARBA00007970"/>
    </source>
</evidence>
<dbReference type="InterPro" id="IPR015424">
    <property type="entry name" value="PyrdxlP-dep_Trfase"/>
</dbReference>
<dbReference type="PANTHER" id="PTHR42885:SF2">
    <property type="entry name" value="HISTIDINOL-PHOSPHATE AMINOTRANSFERASE"/>
    <property type="match status" value="1"/>
</dbReference>
<dbReference type="EMBL" id="SSTJ01000005">
    <property type="protein sequence ID" value="THG37508.1"/>
    <property type="molecule type" value="Genomic_DNA"/>
</dbReference>
<dbReference type="GeneID" id="82190421"/>
<keyword evidence="6 9" id="KW-0808">Transferase</keyword>
<dbReference type="Pfam" id="PF00155">
    <property type="entry name" value="Aminotran_1_2"/>
    <property type="match status" value="1"/>
</dbReference>
<accession>A0A4S4G3V2</accession>
<feature type="modified residue" description="N6-(pyridoxal phosphate)lysine" evidence="9">
    <location>
        <position position="214"/>
    </location>
</feature>
<comment type="subunit">
    <text evidence="3 9">Homodimer.</text>
</comment>
<sequence>MNRVRAAAPQLAGLVPYDPKYLPAEAFLSANENPRDVDGELRELIGRRIAKVPLNRYPDPLAGGLRDMIAEANGLDRDHVLIGNGGDELLFNLALAWGGPGRTCLNFPPTFSVYAANARLTNTAVVDIARTEDFSIDEEAAFERLAVGDIDYVIVASPNNPTGLRCPQAFIERLLDATDALVMVDEAYFEFSRQTARPLLATHENLVILRTFSKAFSLAGVRLGYILANPAVIREFVKVRQPYSVDAVSQAVGEVVFEHRARFEPGIREIIEERGRVAEALRATPGIVPFPSDSNWILLRMEDAGEAWEYLYEHGVLVRDFSATPLLEGCLRVTMGTPEQNDRFISLLRAFVAERGSRRAQAARD</sequence>
<protein>
    <recommendedName>
        <fullName evidence="9">Histidinol-phosphate aminotransferase</fullName>
        <ecNumber evidence="9">2.6.1.9</ecNumber>
    </recommendedName>
    <alternativeName>
        <fullName evidence="9">Imidazole acetol-phosphate transaminase</fullName>
    </alternativeName>
</protein>
<comment type="caution">
    <text evidence="11">The sequence shown here is derived from an EMBL/GenBank/DDBJ whole genome shotgun (WGS) entry which is preliminary data.</text>
</comment>
<keyword evidence="7 9" id="KW-0663">Pyridoxal phosphate</keyword>
<evidence type="ECO:0000256" key="7">
    <source>
        <dbReference type="ARBA" id="ARBA00022898"/>
    </source>
</evidence>
<dbReference type="Gene3D" id="3.40.640.10">
    <property type="entry name" value="Type I PLP-dependent aspartate aminotransferase-like (Major domain)"/>
    <property type="match status" value="1"/>
</dbReference>
<dbReference type="PANTHER" id="PTHR42885">
    <property type="entry name" value="HISTIDINOL-PHOSPHATE AMINOTRANSFERASE-RELATED"/>
    <property type="match status" value="1"/>
</dbReference>
<dbReference type="PROSITE" id="PS00599">
    <property type="entry name" value="AA_TRANSFER_CLASS_2"/>
    <property type="match status" value="1"/>
</dbReference>
<dbReference type="InterPro" id="IPR015422">
    <property type="entry name" value="PyrdxlP-dep_Trfase_small"/>
</dbReference>
<keyword evidence="8 9" id="KW-0368">Histidine biosynthesis</keyword>
<dbReference type="InterPro" id="IPR015421">
    <property type="entry name" value="PyrdxlP-dep_Trfase_major"/>
</dbReference>
<evidence type="ECO:0000256" key="5">
    <source>
        <dbReference type="ARBA" id="ARBA00022605"/>
    </source>
</evidence>
<keyword evidence="5 9" id="KW-0028">Amino-acid biosynthesis</keyword>
<dbReference type="Gene3D" id="3.90.1150.10">
    <property type="entry name" value="Aspartate Aminotransferase, domain 1"/>
    <property type="match status" value="1"/>
</dbReference>
<dbReference type="HAMAP" id="MF_01023">
    <property type="entry name" value="HisC_aminotrans_2"/>
    <property type="match status" value="1"/>
</dbReference>
<dbReference type="RefSeq" id="WP_016309079.1">
    <property type="nucleotide sequence ID" value="NZ_SSTJ01000005.1"/>
</dbReference>
<dbReference type="Proteomes" id="UP000308978">
    <property type="component" value="Unassembled WGS sequence"/>
</dbReference>
<evidence type="ECO:0000256" key="4">
    <source>
        <dbReference type="ARBA" id="ARBA00022576"/>
    </source>
</evidence>
<reference evidence="11 12" key="1">
    <citation type="submission" date="2019-04" db="EMBL/GenBank/DDBJ databases">
        <title>Microbes associate with the intestines of laboratory mice.</title>
        <authorList>
            <person name="Navarre W."/>
            <person name="Wong E."/>
            <person name="Huang K.C."/>
            <person name="Tropini C."/>
            <person name="Ng K."/>
            <person name="Yu B."/>
        </authorList>
    </citation>
    <scope>NUCLEOTIDE SEQUENCE [LARGE SCALE GENOMIC DNA]</scope>
    <source>
        <strain evidence="11 12">NM80_B27</strain>
    </source>
</reference>
<evidence type="ECO:0000256" key="1">
    <source>
        <dbReference type="ARBA" id="ARBA00001933"/>
    </source>
</evidence>
<dbReference type="GO" id="GO:0000105">
    <property type="term" value="P:L-histidine biosynthetic process"/>
    <property type="evidence" value="ECO:0007669"/>
    <property type="project" value="UniProtKB-UniRule"/>
</dbReference>